<keyword evidence="3" id="KW-1185">Reference proteome</keyword>
<protein>
    <submittedName>
        <fullName evidence="2">Uncharacterized protein</fullName>
    </submittedName>
</protein>
<name>A0A151TBA4_CAJCA</name>
<organism evidence="2 3">
    <name type="scientific">Cajanus cajan</name>
    <name type="common">Pigeon pea</name>
    <name type="synonym">Cajanus indicus</name>
    <dbReference type="NCBI Taxonomy" id="3821"/>
    <lineage>
        <taxon>Eukaryota</taxon>
        <taxon>Viridiplantae</taxon>
        <taxon>Streptophyta</taxon>
        <taxon>Embryophyta</taxon>
        <taxon>Tracheophyta</taxon>
        <taxon>Spermatophyta</taxon>
        <taxon>Magnoliopsida</taxon>
        <taxon>eudicotyledons</taxon>
        <taxon>Gunneridae</taxon>
        <taxon>Pentapetalae</taxon>
        <taxon>rosids</taxon>
        <taxon>fabids</taxon>
        <taxon>Fabales</taxon>
        <taxon>Fabaceae</taxon>
        <taxon>Papilionoideae</taxon>
        <taxon>50 kb inversion clade</taxon>
        <taxon>NPAAA clade</taxon>
        <taxon>indigoferoid/millettioid clade</taxon>
        <taxon>Phaseoleae</taxon>
        <taxon>Cajanus</taxon>
    </lineage>
</organism>
<dbReference type="PANTHER" id="PTHR33116">
    <property type="entry name" value="REVERSE TRANSCRIPTASE ZINC-BINDING DOMAIN-CONTAINING PROTEIN-RELATED-RELATED"/>
    <property type="match status" value="1"/>
</dbReference>
<sequence length="150" mass="17398">QPGLHQGDPLAPFSFIIVAEGPSGLMRKAVKKILFSDFTVGKYKVEVNLLQSLPFVYLGILIGAYLRREDTWKLIIKLARWSQRELSLVGRICLINSVLSSLHMFLSFFNMLEKVTRNIKSIQRGFWWGSKKSERKISWVSWQRICRPKN</sequence>
<accession>A0A151TBA4</accession>
<keyword evidence="1" id="KW-0472">Membrane</keyword>
<keyword evidence="1" id="KW-1133">Transmembrane helix</keyword>
<feature type="transmembrane region" description="Helical" evidence="1">
    <location>
        <begin position="49"/>
        <end position="67"/>
    </location>
</feature>
<dbReference type="PANTHER" id="PTHR33116:SF75">
    <property type="entry name" value="RIBONUCLEASE H PROTEIN"/>
    <property type="match status" value="1"/>
</dbReference>
<gene>
    <name evidence="2" type="ORF">KK1_018875</name>
</gene>
<evidence type="ECO:0000313" key="3">
    <source>
        <dbReference type="Proteomes" id="UP000075243"/>
    </source>
</evidence>
<dbReference type="Gramene" id="C.cajan_18341.t">
    <property type="protein sequence ID" value="C.cajan_18341.t"/>
    <property type="gene ID" value="C.cajan_18341"/>
</dbReference>
<feature type="transmembrane region" description="Helical" evidence="1">
    <location>
        <begin position="88"/>
        <end position="112"/>
    </location>
</feature>
<feature type="non-terminal residue" evidence="2">
    <location>
        <position position="1"/>
    </location>
</feature>
<evidence type="ECO:0000256" key="1">
    <source>
        <dbReference type="SAM" id="Phobius"/>
    </source>
</evidence>
<dbReference type="EMBL" id="CM003609">
    <property type="protein sequence ID" value="KYP64284.1"/>
    <property type="molecule type" value="Genomic_DNA"/>
</dbReference>
<reference evidence="2 3" key="1">
    <citation type="journal article" date="2012" name="Nat. Biotechnol.">
        <title>Draft genome sequence of pigeonpea (Cajanus cajan), an orphan legume crop of resource-poor farmers.</title>
        <authorList>
            <person name="Varshney R.K."/>
            <person name="Chen W."/>
            <person name="Li Y."/>
            <person name="Bharti A.K."/>
            <person name="Saxena R.K."/>
            <person name="Schlueter J.A."/>
            <person name="Donoghue M.T."/>
            <person name="Azam S."/>
            <person name="Fan G."/>
            <person name="Whaley A.M."/>
            <person name="Farmer A.D."/>
            <person name="Sheridan J."/>
            <person name="Iwata A."/>
            <person name="Tuteja R."/>
            <person name="Penmetsa R.V."/>
            <person name="Wu W."/>
            <person name="Upadhyaya H.D."/>
            <person name="Yang S.P."/>
            <person name="Shah T."/>
            <person name="Saxena K.B."/>
            <person name="Michael T."/>
            <person name="McCombie W.R."/>
            <person name="Yang B."/>
            <person name="Zhang G."/>
            <person name="Yang H."/>
            <person name="Wang J."/>
            <person name="Spillane C."/>
            <person name="Cook D.R."/>
            <person name="May G.D."/>
            <person name="Xu X."/>
            <person name="Jackson S.A."/>
        </authorList>
    </citation>
    <scope>NUCLEOTIDE SEQUENCE [LARGE SCALE GENOMIC DNA]</scope>
    <source>
        <strain evidence="3">cv. Asha</strain>
    </source>
</reference>
<dbReference type="Proteomes" id="UP000075243">
    <property type="component" value="Chromosome 7"/>
</dbReference>
<dbReference type="AlphaFoldDB" id="A0A151TBA4"/>
<keyword evidence="1" id="KW-0812">Transmembrane</keyword>
<evidence type="ECO:0000313" key="2">
    <source>
        <dbReference type="EMBL" id="KYP64284.1"/>
    </source>
</evidence>
<proteinExistence type="predicted"/>